<evidence type="ECO:0000256" key="15">
    <source>
        <dbReference type="RuleBase" id="RU366077"/>
    </source>
</evidence>
<reference evidence="16" key="1">
    <citation type="submission" date="2022-07" db="EMBL/GenBank/DDBJ databases">
        <authorList>
            <person name="Trinca V."/>
            <person name="Uliana J.V.C."/>
            <person name="Torres T.T."/>
            <person name="Ward R.J."/>
            <person name="Monesi N."/>
        </authorList>
    </citation>
    <scope>NUCLEOTIDE SEQUENCE</scope>
    <source>
        <strain evidence="16">HSMRA1968</strain>
        <tissue evidence="16">Whole embryos</tissue>
    </source>
</reference>
<dbReference type="GO" id="GO:0016020">
    <property type="term" value="C:membrane"/>
    <property type="evidence" value="ECO:0007669"/>
    <property type="project" value="InterPro"/>
</dbReference>
<evidence type="ECO:0000256" key="2">
    <source>
        <dbReference type="ARBA" id="ARBA00005860"/>
    </source>
</evidence>
<keyword evidence="17" id="KW-1185">Reference proteome</keyword>
<feature type="binding site" evidence="14">
    <location>
        <position position="319"/>
    </location>
    <ligand>
        <name>Zn(2+)</name>
        <dbReference type="ChEBI" id="CHEBI:29105"/>
        <note>catalytic</note>
    </ligand>
</feature>
<dbReference type="GO" id="GO:0051301">
    <property type="term" value="P:cell division"/>
    <property type="evidence" value="ECO:0007669"/>
    <property type="project" value="UniProtKB-KW"/>
</dbReference>
<name>A0A9Q0MUL6_9DIPT</name>
<dbReference type="EMBL" id="WJQU01000003">
    <property type="protein sequence ID" value="KAJ6637359.1"/>
    <property type="molecule type" value="Genomic_DNA"/>
</dbReference>
<evidence type="ECO:0000256" key="8">
    <source>
        <dbReference type="ARBA" id="ARBA00022801"/>
    </source>
</evidence>
<keyword evidence="4" id="KW-0132">Cell division</keyword>
<gene>
    <name evidence="16" type="ORF">Bhyg_10089</name>
</gene>
<keyword evidence="9 14" id="KW-0862">Zinc</keyword>
<evidence type="ECO:0000256" key="12">
    <source>
        <dbReference type="ARBA" id="ARBA00039717"/>
    </source>
</evidence>
<evidence type="ECO:0000256" key="13">
    <source>
        <dbReference type="PIRSR" id="PIRSR601577-1"/>
    </source>
</evidence>
<dbReference type="Gene3D" id="3.10.170.20">
    <property type="match status" value="1"/>
</dbReference>
<dbReference type="GO" id="GO:0005737">
    <property type="term" value="C:cytoplasm"/>
    <property type="evidence" value="ECO:0007669"/>
    <property type="project" value="UniProtKB-SubCell"/>
</dbReference>
<evidence type="ECO:0000256" key="5">
    <source>
        <dbReference type="ARBA" id="ARBA00022670"/>
    </source>
</evidence>
<dbReference type="Pfam" id="PF01457">
    <property type="entry name" value="Peptidase_M8"/>
    <property type="match status" value="1"/>
</dbReference>
<feature type="binding site" evidence="14">
    <location>
        <position position="422"/>
    </location>
    <ligand>
        <name>Zn(2+)</name>
        <dbReference type="ChEBI" id="CHEBI:29105"/>
        <note>catalytic</note>
    </ligand>
</feature>
<keyword evidence="3" id="KW-0963">Cytoplasm</keyword>
<feature type="binding site" evidence="14">
    <location>
        <position position="315"/>
    </location>
    <ligand>
        <name>Zn(2+)</name>
        <dbReference type="ChEBI" id="CHEBI:29105"/>
        <note>catalytic</note>
    </ligand>
</feature>
<dbReference type="AlphaFoldDB" id="A0A9Q0MUL6"/>
<keyword evidence="7" id="KW-0498">Mitosis</keyword>
<dbReference type="Gene3D" id="3.90.132.10">
    <property type="entry name" value="Leishmanolysin , domain 2"/>
    <property type="match status" value="1"/>
</dbReference>
<accession>A0A9Q0MUL6</accession>
<evidence type="ECO:0000256" key="3">
    <source>
        <dbReference type="ARBA" id="ARBA00022490"/>
    </source>
</evidence>
<evidence type="ECO:0000256" key="7">
    <source>
        <dbReference type="ARBA" id="ARBA00022776"/>
    </source>
</evidence>
<keyword evidence="11" id="KW-0131">Cell cycle</keyword>
<dbReference type="Gene3D" id="2.30.34.10">
    <property type="entry name" value="Leishmanolysin domain 4"/>
    <property type="match status" value="1"/>
</dbReference>
<evidence type="ECO:0000313" key="17">
    <source>
        <dbReference type="Proteomes" id="UP001151699"/>
    </source>
</evidence>
<sequence>MSERLPGDKDILELWLGKIGLSGCQYKYGFVCSKHFHEKDLLKFANKIHLRKDATPLQCVYNTERTTTFGDSRKFDTFQVPESNSGESYQEIFDSEDIEIAAECVVNGQMNNKVDEVIHGVHLGPAHIIRKRSITNPLRILLYYDESVYRLDEDKFALINDTILPEAVHFWEQALMVRETKEVIRLNRKCESSQVFVKNSLTHCIDSCKSVTMCGEVQVPEKHLDVCRTCNATGQDCKNDANSVMGDGIENADFIFYVSARQTDRCDKGLTVAYAAHCQQESALDRPIAGHANLCPSSISVKPQELQTLLSTVKHEILHALGFSVSLYAFFRDEYGNPRTPRKPDTGKPYLDEKLQIHKWSTDTIRKVVRQHWAVRGGYINRTIDMMVTPRVVEEARKHFQCSHLEGAELEDQGGEGTALTHWEKRILENEAMTGTHTQSPVFSRITLALMEDSGWYKANYNMASPLSWGRGLGCAFAMQSCKDWIYALSSKGRSIHPFCSKVKRDPLQTECTDDRNSVALCNLIRHDKPLPKEYQNFDTIQHVPSGEEEYYGGSVSLADHCPYIQEFTWRSKNVVVRGSQCQFEDNNPKPEKNFALESYGANSKCFDHTESMWEERSCRQTREWQHWGSGCYKYKCENRRLHILVANYSYPCYFPGQELSIRVMSGGWLHRGSIVCPSCKDICGDYFEQQGMECRIREEAPPSNKYPRDELYCNAINWKISSVLLLVSLCISFAR</sequence>
<evidence type="ECO:0000256" key="1">
    <source>
        <dbReference type="ARBA" id="ARBA00004496"/>
    </source>
</evidence>
<evidence type="ECO:0000256" key="14">
    <source>
        <dbReference type="PIRSR" id="PIRSR601577-2"/>
    </source>
</evidence>
<evidence type="ECO:0000256" key="11">
    <source>
        <dbReference type="ARBA" id="ARBA00023306"/>
    </source>
</evidence>
<dbReference type="FunFam" id="3.90.132.10:FF:000001">
    <property type="entry name" value="leishmanolysin-like peptidase isoform X2"/>
    <property type="match status" value="1"/>
</dbReference>
<keyword evidence="8 15" id="KW-0378">Hydrolase</keyword>
<evidence type="ECO:0000256" key="6">
    <source>
        <dbReference type="ARBA" id="ARBA00022723"/>
    </source>
</evidence>
<dbReference type="GO" id="GO:0006508">
    <property type="term" value="P:proteolysis"/>
    <property type="evidence" value="ECO:0007669"/>
    <property type="project" value="UniProtKB-KW"/>
</dbReference>
<comment type="subcellular location">
    <subcellularLocation>
        <location evidence="1">Cytoplasm</location>
    </subcellularLocation>
</comment>
<dbReference type="SUPFAM" id="SSF57716">
    <property type="entry name" value="Glucocorticoid receptor-like (DNA-binding domain)"/>
    <property type="match status" value="1"/>
</dbReference>
<dbReference type="PANTHER" id="PTHR10942">
    <property type="entry name" value="LEISHMANOLYSIN-LIKE PEPTIDASE"/>
    <property type="match status" value="1"/>
</dbReference>
<dbReference type="OrthoDB" id="527990at2759"/>
<dbReference type="SUPFAM" id="SSF55486">
    <property type="entry name" value="Metalloproteases ('zincins'), catalytic domain"/>
    <property type="match status" value="1"/>
</dbReference>
<keyword evidence="5 15" id="KW-0645">Protease</keyword>
<evidence type="ECO:0000313" key="16">
    <source>
        <dbReference type="EMBL" id="KAJ6637359.1"/>
    </source>
</evidence>
<evidence type="ECO:0000256" key="10">
    <source>
        <dbReference type="ARBA" id="ARBA00023049"/>
    </source>
</evidence>
<protein>
    <recommendedName>
        <fullName evidence="12 15">Leishmanolysin-like peptidase</fullName>
        <ecNumber evidence="15">3.4.24.-</ecNumber>
    </recommendedName>
</protein>
<organism evidence="16 17">
    <name type="scientific">Pseudolycoriella hygida</name>
    <dbReference type="NCBI Taxonomy" id="35572"/>
    <lineage>
        <taxon>Eukaryota</taxon>
        <taxon>Metazoa</taxon>
        <taxon>Ecdysozoa</taxon>
        <taxon>Arthropoda</taxon>
        <taxon>Hexapoda</taxon>
        <taxon>Insecta</taxon>
        <taxon>Pterygota</taxon>
        <taxon>Neoptera</taxon>
        <taxon>Endopterygota</taxon>
        <taxon>Diptera</taxon>
        <taxon>Nematocera</taxon>
        <taxon>Sciaroidea</taxon>
        <taxon>Sciaridae</taxon>
        <taxon>Pseudolycoriella</taxon>
    </lineage>
</organism>
<dbReference type="GO" id="GO:0046872">
    <property type="term" value="F:metal ion binding"/>
    <property type="evidence" value="ECO:0007669"/>
    <property type="project" value="UniProtKB-KW"/>
</dbReference>
<proteinExistence type="inferred from homology"/>
<dbReference type="Proteomes" id="UP001151699">
    <property type="component" value="Chromosome X"/>
</dbReference>
<dbReference type="FunFam" id="2.10.55.10:FF:000001">
    <property type="entry name" value="Leishmanolysin like peptidase"/>
    <property type="match status" value="1"/>
</dbReference>
<dbReference type="EC" id="3.4.24.-" evidence="15"/>
<feature type="active site" evidence="13">
    <location>
        <position position="316"/>
    </location>
</feature>
<comment type="similarity">
    <text evidence="2 15">Belongs to the peptidase M8 family.</text>
</comment>
<evidence type="ECO:0000256" key="4">
    <source>
        <dbReference type="ARBA" id="ARBA00022618"/>
    </source>
</evidence>
<keyword evidence="10 14" id="KW-0482">Metalloprotease</keyword>
<dbReference type="GO" id="GO:0004222">
    <property type="term" value="F:metalloendopeptidase activity"/>
    <property type="evidence" value="ECO:0007669"/>
    <property type="project" value="UniProtKB-UniRule"/>
</dbReference>
<evidence type="ECO:0000256" key="9">
    <source>
        <dbReference type="ARBA" id="ARBA00022833"/>
    </source>
</evidence>
<comment type="cofactor">
    <cofactor evidence="14 15">
        <name>Zn(2+)</name>
        <dbReference type="ChEBI" id="CHEBI:29105"/>
    </cofactor>
    <text evidence="14 15">Binds 1 zinc ion per subunit.</text>
</comment>
<comment type="caution">
    <text evidence="16">The sequence shown here is derived from an EMBL/GenBank/DDBJ whole genome shotgun (WGS) entry which is preliminary data.</text>
</comment>
<dbReference type="InterPro" id="IPR001577">
    <property type="entry name" value="Peptidase_M8"/>
</dbReference>
<keyword evidence="6 14" id="KW-0479">Metal-binding</keyword>
<dbReference type="GO" id="GO:0007155">
    <property type="term" value="P:cell adhesion"/>
    <property type="evidence" value="ECO:0007669"/>
    <property type="project" value="InterPro"/>
</dbReference>
<dbReference type="Gene3D" id="2.10.55.10">
    <property type="entry name" value="Leishmanolysin domain 3"/>
    <property type="match status" value="1"/>
</dbReference>
<dbReference type="PANTHER" id="PTHR10942:SF0">
    <property type="entry name" value="LEISHMANOLYSIN-LIKE PEPTIDASE"/>
    <property type="match status" value="1"/>
</dbReference>